<comment type="caution">
    <text evidence="1">The sequence shown here is derived from an EMBL/GenBank/DDBJ whole genome shotgun (WGS) entry which is preliminary data.</text>
</comment>
<reference evidence="2" key="1">
    <citation type="journal article" date="2023" name="Front. Plant Sci.">
        <title>Chromosomal-level genome assembly of Melastoma candidum provides insights into trichome evolution.</title>
        <authorList>
            <person name="Zhong Y."/>
            <person name="Wu W."/>
            <person name="Sun C."/>
            <person name="Zou P."/>
            <person name="Liu Y."/>
            <person name="Dai S."/>
            <person name="Zhou R."/>
        </authorList>
    </citation>
    <scope>NUCLEOTIDE SEQUENCE [LARGE SCALE GENOMIC DNA]</scope>
</reference>
<organism evidence="1 2">
    <name type="scientific">Melastoma candidum</name>
    <dbReference type="NCBI Taxonomy" id="119954"/>
    <lineage>
        <taxon>Eukaryota</taxon>
        <taxon>Viridiplantae</taxon>
        <taxon>Streptophyta</taxon>
        <taxon>Embryophyta</taxon>
        <taxon>Tracheophyta</taxon>
        <taxon>Spermatophyta</taxon>
        <taxon>Magnoliopsida</taxon>
        <taxon>eudicotyledons</taxon>
        <taxon>Gunneridae</taxon>
        <taxon>Pentapetalae</taxon>
        <taxon>rosids</taxon>
        <taxon>malvids</taxon>
        <taxon>Myrtales</taxon>
        <taxon>Melastomataceae</taxon>
        <taxon>Melastomatoideae</taxon>
        <taxon>Melastomateae</taxon>
        <taxon>Melastoma</taxon>
    </lineage>
</organism>
<proteinExistence type="predicted"/>
<gene>
    <name evidence="1" type="ORF">MLD38_015836</name>
</gene>
<evidence type="ECO:0000313" key="1">
    <source>
        <dbReference type="EMBL" id="KAI4378345.1"/>
    </source>
</evidence>
<sequence length="160" mass="16741">MVVRATPSTGFAVRATPSTGFAVRATTSLDSVGRRATPSLDSVGRRATPSLDSVGRRVTPSAGLVVRMLTPSFDLVVRVTTSVDSIVRVTPSAARVGGDKGGRADTARPCGDHGCGAYPFSIVVVVTASSPVLPSFLVVIATKEQNHGHHEYRCHDRGRS</sequence>
<dbReference type="Proteomes" id="UP001057402">
    <property type="component" value="Chromosome 4"/>
</dbReference>
<accession>A0ACB9RH86</accession>
<keyword evidence="2" id="KW-1185">Reference proteome</keyword>
<name>A0ACB9RH86_9MYRT</name>
<protein>
    <submittedName>
        <fullName evidence="1">Uncharacterized protein</fullName>
    </submittedName>
</protein>
<dbReference type="EMBL" id="CM042883">
    <property type="protein sequence ID" value="KAI4378345.1"/>
    <property type="molecule type" value="Genomic_DNA"/>
</dbReference>
<evidence type="ECO:0000313" key="2">
    <source>
        <dbReference type="Proteomes" id="UP001057402"/>
    </source>
</evidence>